<dbReference type="SMART" id="SM00487">
    <property type="entry name" value="DEXDc"/>
    <property type="match status" value="1"/>
</dbReference>
<dbReference type="Pfam" id="PF04408">
    <property type="entry name" value="WHD_HA2"/>
    <property type="match status" value="1"/>
</dbReference>
<keyword evidence="1" id="KW-0547">Nucleotide-binding</keyword>
<dbReference type="OrthoDB" id="9805617at2"/>
<gene>
    <name evidence="8" type="ORF">BN873_230017</name>
</gene>
<dbReference type="PROSITE" id="PS51194">
    <property type="entry name" value="HELICASE_CTER"/>
    <property type="match status" value="1"/>
</dbReference>
<feature type="domain" description="Helicase ATP-binding" evidence="6">
    <location>
        <begin position="26"/>
        <end position="190"/>
    </location>
</feature>
<dbReference type="InterPro" id="IPR027417">
    <property type="entry name" value="P-loop_NTPase"/>
</dbReference>
<dbReference type="EMBL" id="CBTJ020000029">
    <property type="protein sequence ID" value="CDI02002.1"/>
    <property type="molecule type" value="Genomic_DNA"/>
</dbReference>
<dbReference type="InterPro" id="IPR056329">
    <property type="entry name" value="CON_HrpB"/>
</dbReference>
<dbReference type="InterPro" id="IPR007502">
    <property type="entry name" value="Helicase-assoc_dom"/>
</dbReference>
<keyword evidence="9" id="KW-1185">Reference proteome</keyword>
<evidence type="ECO:0000256" key="5">
    <source>
        <dbReference type="SAM" id="MobiDB-lite"/>
    </source>
</evidence>
<evidence type="ECO:0000256" key="4">
    <source>
        <dbReference type="ARBA" id="ARBA00022840"/>
    </source>
</evidence>
<dbReference type="Pfam" id="PF00271">
    <property type="entry name" value="Helicase_C"/>
    <property type="match status" value="1"/>
</dbReference>
<dbReference type="NCBIfam" id="TIGR01970">
    <property type="entry name" value="DEAH_box_HrpB"/>
    <property type="match status" value="1"/>
</dbReference>
<dbReference type="PIRSF" id="PIRSF005496">
    <property type="entry name" value="ATP_hel_hrpB"/>
    <property type="match status" value="1"/>
</dbReference>
<keyword evidence="4" id="KW-0067">ATP-binding</keyword>
<keyword evidence="3 8" id="KW-0347">Helicase</keyword>
<feature type="domain" description="Helicase C-terminal" evidence="7">
    <location>
        <begin position="212"/>
        <end position="382"/>
    </location>
</feature>
<evidence type="ECO:0000256" key="2">
    <source>
        <dbReference type="ARBA" id="ARBA00022801"/>
    </source>
</evidence>
<dbReference type="InterPro" id="IPR010225">
    <property type="entry name" value="HrpB"/>
</dbReference>
<dbReference type="InterPro" id="IPR001650">
    <property type="entry name" value="Helicase_C-like"/>
</dbReference>
<dbReference type="Pfam" id="PF00270">
    <property type="entry name" value="DEAD"/>
    <property type="match status" value="1"/>
</dbReference>
<dbReference type="InterPro" id="IPR014001">
    <property type="entry name" value="Helicase_ATP-bd"/>
</dbReference>
<dbReference type="AlphaFoldDB" id="W6M361"/>
<dbReference type="GO" id="GO:0005524">
    <property type="term" value="F:ATP binding"/>
    <property type="evidence" value="ECO:0007669"/>
    <property type="project" value="UniProtKB-KW"/>
</dbReference>
<organism evidence="8 9">
    <name type="scientific">Candidatus Competibacter denitrificans Run_A_D11</name>
    <dbReference type="NCBI Taxonomy" id="1400863"/>
    <lineage>
        <taxon>Bacteria</taxon>
        <taxon>Pseudomonadati</taxon>
        <taxon>Pseudomonadota</taxon>
        <taxon>Gammaproteobacteria</taxon>
        <taxon>Candidatus Competibacteraceae</taxon>
        <taxon>Candidatus Competibacter</taxon>
    </lineage>
</organism>
<dbReference type="Pfam" id="PF24473">
    <property type="entry name" value="CON_HrpB"/>
    <property type="match status" value="1"/>
</dbReference>
<dbReference type="Proteomes" id="UP000035760">
    <property type="component" value="Unassembled WGS sequence"/>
</dbReference>
<reference evidence="8" key="2">
    <citation type="submission" date="2014-03" db="EMBL/GenBank/DDBJ databases">
        <title>Candidatus Competibacter-lineage genomes retrieved from metagenomes reveal functional metabolic diversity.</title>
        <authorList>
            <person name="McIlroy S.J."/>
            <person name="Albertsen M."/>
            <person name="Andresen E.K."/>
            <person name="Saunders A.M."/>
            <person name="Kristiansen R."/>
            <person name="Stokholm-Bjerregaard M."/>
            <person name="Nielsen K.L."/>
            <person name="Nielsen P.H."/>
        </authorList>
    </citation>
    <scope>NUCLEOTIDE SEQUENCE</scope>
    <source>
        <strain evidence="8">Run_A_D11</strain>
    </source>
</reference>
<dbReference type="InterPro" id="IPR048333">
    <property type="entry name" value="HA2_WH"/>
</dbReference>
<sequence length="854" mass="94060">MFRVDPLGHPLSGDVLPIDPLLPAIVAGLRDVTALVLQAPPGAGKTTHVPLALLAAPWLADQTILLLEPRRLATRAAAARMAELLGEPLGQRVGYRTRFESRISRQTRIEVVTEGILTRRLQHDPALEEIGLVIFDEFHERSLQADLALALCLDSQRGLREDLRLLVMSATLDGAAVAGLLGNAPIITSEGRSHPVAMHYLPRDPDGLDLGLITRAVLEALEHAAGDILVFLPGGGEIRQILRRLTTEPTCLGLSLHPLYGDLPDADQQRAIQPDPQGRRKIVLATAIAETSLTIEGIGVVIDSGWTRRPRFDPGSGLNRLETVRVSGDAAEQRAGRAGRLGPGRCYRLWSEATHRRLPPQRSPEILNADLAPLALELAQWGTHETALAWLDPPPAGALAQARAVLTELDALDTQGRMTSVGRALAAFPTHPRLAHLLWRGAALGLGATAANLAALLEERDLLRGEHSFGSDLEARLEALQAFRRHGRDGAHRWGADPAACARSERAAQRWRQRLNIVGNGETTTSTTVGLLLALAYPDRIAKQRDVGSGRYRLANGRGARLMPGDPLINHAWLVAAHLDAGTSEGRIWLAAPVAPTDLEIHLATHLHTVSEVYWDERPAAVNARQEQRLGELALTSTPLADPDPDQVRNAMLVGIRQLGLDSLPWTAELRDWRARLLSLRHWFPAEAWPDLSDGWLTAHLADWLEPWLNGITRREHLQRLDLTAALYDLVENRQRVRLNELAPTHWQVPSGSRIRLHYQPGEPPVLAVKLQELFGLADTPRIANGRIAVTLHLLSPAHRPIQVTQDLRGFWQRTYPEVKKELKGRYPKHPWPDDPWTATPTRRTQRVRRPGGG</sequence>
<dbReference type="GO" id="GO:0016787">
    <property type="term" value="F:hydrolase activity"/>
    <property type="evidence" value="ECO:0007669"/>
    <property type="project" value="UniProtKB-KW"/>
</dbReference>
<protein>
    <submittedName>
        <fullName evidence="8">ATP-dependent helicase HrpB</fullName>
    </submittedName>
</protein>
<dbReference type="PANTHER" id="PTHR43519:SF1">
    <property type="entry name" value="ATP-DEPENDENT RNA HELICASE HRPB"/>
    <property type="match status" value="1"/>
</dbReference>
<proteinExistence type="predicted"/>
<dbReference type="InterPro" id="IPR049614">
    <property type="entry name" value="HrpB_DEXH"/>
</dbReference>
<dbReference type="FunFam" id="3.40.50.300:FF:002125">
    <property type="entry name" value="ATP-dependent helicase HrpB"/>
    <property type="match status" value="1"/>
</dbReference>
<dbReference type="Pfam" id="PF08482">
    <property type="entry name" value="HrpB_C"/>
    <property type="match status" value="1"/>
</dbReference>
<dbReference type="PANTHER" id="PTHR43519">
    <property type="entry name" value="ATP-DEPENDENT RNA HELICASE HRPB"/>
    <property type="match status" value="1"/>
</dbReference>
<evidence type="ECO:0000259" key="6">
    <source>
        <dbReference type="PROSITE" id="PS51192"/>
    </source>
</evidence>
<dbReference type="CDD" id="cd17990">
    <property type="entry name" value="DEXHc_HrpB"/>
    <property type="match status" value="1"/>
</dbReference>
<evidence type="ECO:0000256" key="3">
    <source>
        <dbReference type="ARBA" id="ARBA00022806"/>
    </source>
</evidence>
<accession>W6M361</accession>
<evidence type="ECO:0000256" key="1">
    <source>
        <dbReference type="ARBA" id="ARBA00022741"/>
    </source>
</evidence>
<keyword evidence="2" id="KW-0378">Hydrolase</keyword>
<dbReference type="PROSITE" id="PS51192">
    <property type="entry name" value="HELICASE_ATP_BIND_1"/>
    <property type="match status" value="1"/>
</dbReference>
<dbReference type="SMART" id="SM00490">
    <property type="entry name" value="HELICc"/>
    <property type="match status" value="1"/>
</dbReference>
<dbReference type="InterPro" id="IPR011545">
    <property type="entry name" value="DEAD/DEAH_box_helicase_dom"/>
</dbReference>
<feature type="region of interest" description="Disordered" evidence="5">
    <location>
        <begin position="823"/>
        <end position="854"/>
    </location>
</feature>
<dbReference type="SMART" id="SM00847">
    <property type="entry name" value="HA2"/>
    <property type="match status" value="1"/>
</dbReference>
<dbReference type="InterPro" id="IPR013689">
    <property type="entry name" value="RNA_helicase_ATP-dep_HrpB_C"/>
</dbReference>
<name>W6M361_9GAMM</name>
<reference evidence="8" key="1">
    <citation type="submission" date="2013-07" db="EMBL/GenBank/DDBJ databases">
        <authorList>
            <person name="McIlroy S."/>
        </authorList>
    </citation>
    <scope>NUCLEOTIDE SEQUENCE [LARGE SCALE GENOMIC DNA]</scope>
    <source>
        <strain evidence="8">Run_A_D11</strain>
    </source>
</reference>
<comment type="caution">
    <text evidence="8">The sequence shown here is derived from an EMBL/GenBank/DDBJ whole genome shotgun (WGS) entry which is preliminary data.</text>
</comment>
<dbReference type="Gene3D" id="1.20.120.1080">
    <property type="match status" value="1"/>
</dbReference>
<dbReference type="RefSeq" id="WP_048671666.1">
    <property type="nucleotide sequence ID" value="NZ_CBTJ020000029.1"/>
</dbReference>
<dbReference type="GO" id="GO:0004386">
    <property type="term" value="F:helicase activity"/>
    <property type="evidence" value="ECO:0007669"/>
    <property type="project" value="UniProtKB-KW"/>
</dbReference>
<dbReference type="SUPFAM" id="SSF52540">
    <property type="entry name" value="P-loop containing nucleoside triphosphate hydrolases"/>
    <property type="match status" value="1"/>
</dbReference>
<feature type="compositionally biased region" description="Basic residues" evidence="5">
    <location>
        <begin position="844"/>
        <end position="854"/>
    </location>
</feature>
<evidence type="ECO:0000259" key="7">
    <source>
        <dbReference type="PROSITE" id="PS51194"/>
    </source>
</evidence>
<evidence type="ECO:0000313" key="8">
    <source>
        <dbReference type="EMBL" id="CDI02002.1"/>
    </source>
</evidence>
<dbReference type="Gene3D" id="3.40.50.300">
    <property type="entry name" value="P-loop containing nucleotide triphosphate hydrolases"/>
    <property type="match status" value="2"/>
</dbReference>
<dbReference type="CDD" id="cd18791">
    <property type="entry name" value="SF2_C_RHA"/>
    <property type="match status" value="1"/>
</dbReference>
<dbReference type="GO" id="GO:0003676">
    <property type="term" value="F:nucleic acid binding"/>
    <property type="evidence" value="ECO:0007669"/>
    <property type="project" value="InterPro"/>
</dbReference>
<evidence type="ECO:0000313" key="9">
    <source>
        <dbReference type="Proteomes" id="UP000035760"/>
    </source>
</evidence>
<dbReference type="STRING" id="1400863.BN873_230017"/>